<dbReference type="EMBL" id="UINC01042302">
    <property type="protein sequence ID" value="SVB44747.1"/>
    <property type="molecule type" value="Genomic_DNA"/>
</dbReference>
<dbReference type="AlphaFoldDB" id="A0A382E4F0"/>
<gene>
    <name evidence="1" type="ORF">METZ01_LOCUS197601</name>
</gene>
<organism evidence="1">
    <name type="scientific">marine metagenome</name>
    <dbReference type="NCBI Taxonomy" id="408172"/>
    <lineage>
        <taxon>unclassified sequences</taxon>
        <taxon>metagenomes</taxon>
        <taxon>ecological metagenomes</taxon>
    </lineage>
</organism>
<evidence type="ECO:0000313" key="1">
    <source>
        <dbReference type="EMBL" id="SVB44747.1"/>
    </source>
</evidence>
<name>A0A382E4F0_9ZZZZ</name>
<accession>A0A382E4F0</accession>
<protein>
    <submittedName>
        <fullName evidence="1">Uncharacterized protein</fullName>
    </submittedName>
</protein>
<sequence length="250" mass="29002">MEEPNGWGQIIGPSGETSIAQAVPEALLHLRTALATGAPWQRAILETMGEWTTPEEMLDGRRYRYLLLGEAFDWLLLAERLCADVDGAIPVEEKERFLFSGQIPDTVDEDQFRDYLGPSKFRAYMNFRYGVVLEEALQLVAEEEVRKQHLSRSYSDTDELTEESYTHLYQKPRSELLKTFQKETKKDRRRNLSLSDIKEFTYWLHKRRINLWDPARVASDTRKAIRRLELLEKDNGLPGGHRGAKTLDSR</sequence>
<proteinExistence type="predicted"/>
<reference evidence="1" key="1">
    <citation type="submission" date="2018-05" db="EMBL/GenBank/DDBJ databases">
        <authorList>
            <person name="Lanie J.A."/>
            <person name="Ng W.-L."/>
            <person name="Kazmierczak K.M."/>
            <person name="Andrzejewski T.M."/>
            <person name="Davidsen T.M."/>
            <person name="Wayne K.J."/>
            <person name="Tettelin H."/>
            <person name="Glass J.I."/>
            <person name="Rusch D."/>
            <person name="Podicherti R."/>
            <person name="Tsui H.-C.T."/>
            <person name="Winkler M.E."/>
        </authorList>
    </citation>
    <scope>NUCLEOTIDE SEQUENCE</scope>
</reference>